<dbReference type="EMBL" id="JACEIK010000011">
    <property type="protein sequence ID" value="MCD7446329.1"/>
    <property type="molecule type" value="Genomic_DNA"/>
</dbReference>
<feature type="non-terminal residue" evidence="1">
    <location>
        <position position="1"/>
    </location>
</feature>
<accession>A0ABS8RHL2</accession>
<organism evidence="1 2">
    <name type="scientific">Datura stramonium</name>
    <name type="common">Jimsonweed</name>
    <name type="synonym">Common thornapple</name>
    <dbReference type="NCBI Taxonomy" id="4076"/>
    <lineage>
        <taxon>Eukaryota</taxon>
        <taxon>Viridiplantae</taxon>
        <taxon>Streptophyta</taxon>
        <taxon>Embryophyta</taxon>
        <taxon>Tracheophyta</taxon>
        <taxon>Spermatophyta</taxon>
        <taxon>Magnoliopsida</taxon>
        <taxon>eudicotyledons</taxon>
        <taxon>Gunneridae</taxon>
        <taxon>Pentapetalae</taxon>
        <taxon>asterids</taxon>
        <taxon>lamiids</taxon>
        <taxon>Solanales</taxon>
        <taxon>Solanaceae</taxon>
        <taxon>Solanoideae</taxon>
        <taxon>Datureae</taxon>
        <taxon>Datura</taxon>
    </lineage>
</organism>
<evidence type="ECO:0000313" key="1">
    <source>
        <dbReference type="EMBL" id="MCD7446329.1"/>
    </source>
</evidence>
<reference evidence="1 2" key="1">
    <citation type="journal article" date="2021" name="BMC Genomics">
        <title>Datura genome reveals duplications of psychoactive alkaloid biosynthetic genes and high mutation rate following tissue culture.</title>
        <authorList>
            <person name="Rajewski A."/>
            <person name="Carter-House D."/>
            <person name="Stajich J."/>
            <person name="Litt A."/>
        </authorList>
    </citation>
    <scope>NUCLEOTIDE SEQUENCE [LARGE SCALE GENOMIC DNA]</scope>
    <source>
        <strain evidence="1">AR-01</strain>
    </source>
</reference>
<protein>
    <recommendedName>
        <fullName evidence="3">MATH domain-containing protein</fullName>
    </recommendedName>
</protein>
<keyword evidence="2" id="KW-1185">Reference proteome</keyword>
<comment type="caution">
    <text evidence="1">The sequence shown here is derived from an EMBL/GenBank/DDBJ whole genome shotgun (WGS) entry which is preliminary data.</text>
</comment>
<evidence type="ECO:0008006" key="3">
    <source>
        <dbReference type="Google" id="ProtNLM"/>
    </source>
</evidence>
<proteinExistence type="predicted"/>
<evidence type="ECO:0000313" key="2">
    <source>
        <dbReference type="Proteomes" id="UP000823775"/>
    </source>
</evidence>
<gene>
    <name evidence="1" type="ORF">HAX54_002192</name>
</gene>
<name>A0ABS8RHL2_DATST</name>
<dbReference type="Proteomes" id="UP000823775">
    <property type="component" value="Unassembled WGS sequence"/>
</dbReference>
<sequence length="102" mass="11888">RSIRLIFLMWSWDLGNNGVFSVKSFYQKLLVRKEHVFPCNAIWTFEVSREEPGEDVTIFFYIAFEYELEEREKEEKTKSLEHGSACASVGCLEGEIGELSKE</sequence>